<dbReference type="InterPro" id="IPR002941">
    <property type="entry name" value="DNA_methylase_N4/N6"/>
</dbReference>
<keyword evidence="2" id="KW-0808">Transferase</keyword>
<dbReference type="RefSeq" id="WP_203774074.1">
    <property type="nucleotide sequence ID" value="NZ_BAAAYJ010000087.1"/>
</dbReference>
<evidence type="ECO:0000256" key="2">
    <source>
        <dbReference type="ARBA" id="ARBA00022679"/>
    </source>
</evidence>
<protein>
    <recommendedName>
        <fullName evidence="3">Methyltransferase</fullName>
        <ecNumber evidence="3">2.1.1.-</ecNumber>
    </recommendedName>
</protein>
<dbReference type="SUPFAM" id="SSF53335">
    <property type="entry name" value="S-adenosyl-L-methionine-dependent methyltransferases"/>
    <property type="match status" value="1"/>
</dbReference>
<dbReference type="GO" id="GO:0032259">
    <property type="term" value="P:methylation"/>
    <property type="evidence" value="ECO:0007669"/>
    <property type="project" value="UniProtKB-KW"/>
</dbReference>
<dbReference type="PRINTS" id="PR00508">
    <property type="entry name" value="S21N4MTFRASE"/>
</dbReference>
<reference evidence="5" key="1">
    <citation type="submission" date="2021-01" db="EMBL/GenBank/DDBJ databases">
        <title>Whole genome shotgun sequence of Actinoplanes nipponensis NBRC 14063.</title>
        <authorList>
            <person name="Komaki H."/>
            <person name="Tamura T."/>
        </authorList>
    </citation>
    <scope>NUCLEOTIDE SEQUENCE</scope>
    <source>
        <strain evidence="5">NBRC 14063</strain>
    </source>
</reference>
<dbReference type="GO" id="GO:0008170">
    <property type="term" value="F:N-methyltransferase activity"/>
    <property type="evidence" value="ECO:0007669"/>
    <property type="project" value="InterPro"/>
</dbReference>
<dbReference type="Gene3D" id="3.40.50.150">
    <property type="entry name" value="Vaccinia Virus protein VP39"/>
    <property type="match status" value="2"/>
</dbReference>
<sequence>MPEPVTATSRTTPDVTPLFQHIADGVQGSVLLTGQTASRDLRRNRYTPASMDHPGKMLPTIARYLIATYTDEGDLVADPMAGIGTTLVEAMHLGRHGVGVEYEDRWAQHAADNIRLAASQAATGTGEIYLGDARRLPALLPPEVHGRIALVITSPPYGPSTHGHVRTPGPRRGKVRKLNHRYGADAANLAYTQHAELAEGFTQILTGCAAVLRPGGHVAVTARPYRRHGELIDIPGMVAAAGIAAGLTLVEELVALIAGVRDGVLVPRASFFQIKNVRDAVAAGDPQWLIQHEDLLLFRLGPKDVA</sequence>
<dbReference type="Proteomes" id="UP000647172">
    <property type="component" value="Unassembled WGS sequence"/>
</dbReference>
<evidence type="ECO:0000313" key="6">
    <source>
        <dbReference type="Proteomes" id="UP000647172"/>
    </source>
</evidence>
<dbReference type="InterPro" id="IPR001091">
    <property type="entry name" value="RM_Methyltransferase"/>
</dbReference>
<comment type="caution">
    <text evidence="5">The sequence shown here is derived from an EMBL/GenBank/DDBJ whole genome shotgun (WGS) entry which is preliminary data.</text>
</comment>
<evidence type="ECO:0000256" key="3">
    <source>
        <dbReference type="RuleBase" id="RU362026"/>
    </source>
</evidence>
<keyword evidence="1" id="KW-0489">Methyltransferase</keyword>
<dbReference type="EMBL" id="BOMQ01000071">
    <property type="protein sequence ID" value="GIE52531.1"/>
    <property type="molecule type" value="Genomic_DNA"/>
</dbReference>
<evidence type="ECO:0000256" key="1">
    <source>
        <dbReference type="ARBA" id="ARBA00022603"/>
    </source>
</evidence>
<gene>
    <name evidence="5" type="ORF">Ani05nite_60650</name>
</gene>
<dbReference type="EC" id="2.1.1.-" evidence="3"/>
<keyword evidence="6" id="KW-1185">Reference proteome</keyword>
<dbReference type="InterPro" id="IPR029063">
    <property type="entry name" value="SAM-dependent_MTases_sf"/>
</dbReference>
<comment type="similarity">
    <text evidence="3">Belongs to the N(4)/N(6)-methyltransferase family.</text>
</comment>
<organism evidence="5 6">
    <name type="scientific">Actinoplanes nipponensis</name>
    <dbReference type="NCBI Taxonomy" id="135950"/>
    <lineage>
        <taxon>Bacteria</taxon>
        <taxon>Bacillati</taxon>
        <taxon>Actinomycetota</taxon>
        <taxon>Actinomycetes</taxon>
        <taxon>Micromonosporales</taxon>
        <taxon>Micromonosporaceae</taxon>
        <taxon>Actinoplanes</taxon>
    </lineage>
</organism>
<dbReference type="AlphaFoldDB" id="A0A919JNP5"/>
<proteinExistence type="inferred from homology"/>
<evidence type="ECO:0000313" key="5">
    <source>
        <dbReference type="EMBL" id="GIE52531.1"/>
    </source>
</evidence>
<dbReference type="Pfam" id="PF01555">
    <property type="entry name" value="N6_N4_Mtase"/>
    <property type="match status" value="1"/>
</dbReference>
<name>A0A919JNP5_9ACTN</name>
<feature type="domain" description="DNA methylase N-4/N-6" evidence="4">
    <location>
        <begin position="51"/>
        <end position="110"/>
    </location>
</feature>
<evidence type="ECO:0000259" key="4">
    <source>
        <dbReference type="Pfam" id="PF01555"/>
    </source>
</evidence>
<dbReference type="GO" id="GO:0003677">
    <property type="term" value="F:DNA binding"/>
    <property type="evidence" value="ECO:0007669"/>
    <property type="project" value="InterPro"/>
</dbReference>
<accession>A0A919JNP5</accession>